<evidence type="ECO:0000256" key="11">
    <source>
        <dbReference type="ARBA" id="ARBA00022833"/>
    </source>
</evidence>
<comment type="similarity">
    <text evidence="3">Belongs to the class-II aminoacyl-tRNA synthetase family. Type-1 seryl-tRNA synthetase subfamily.</text>
</comment>
<comment type="subunit">
    <text evidence="18">Associates with pre-60S ribosomal particles; released from the pre-60S particle very early in the cytoplasm.</text>
</comment>
<evidence type="ECO:0000256" key="13">
    <source>
        <dbReference type="ARBA" id="ARBA00023146"/>
    </source>
</evidence>
<evidence type="ECO:0000256" key="7">
    <source>
        <dbReference type="ARBA" id="ARBA00022598"/>
    </source>
</evidence>
<dbReference type="InterPro" id="IPR036236">
    <property type="entry name" value="Znf_C2H2_sf"/>
</dbReference>
<evidence type="ECO:0000256" key="18">
    <source>
        <dbReference type="ARBA" id="ARBA00065398"/>
    </source>
</evidence>
<dbReference type="GO" id="GO:0003676">
    <property type="term" value="F:nucleic acid binding"/>
    <property type="evidence" value="ECO:0007669"/>
    <property type="project" value="InterPro"/>
</dbReference>
<keyword evidence="14" id="KW-0539">Nucleus</keyword>
<dbReference type="GO" id="GO:0005634">
    <property type="term" value="C:nucleus"/>
    <property type="evidence" value="ECO:0007669"/>
    <property type="project" value="UniProtKB-SubCell"/>
</dbReference>
<dbReference type="GO" id="GO:0008270">
    <property type="term" value="F:zinc ion binding"/>
    <property type="evidence" value="ECO:0007669"/>
    <property type="project" value="UniProtKB-KW"/>
</dbReference>
<sequence length="549" mass="64009">MTYKRKKYHHGDTHLKKRWRLRNRKKDLDEIDTDLKEDNAEKLLNQDIDLDLPGAAQHYCLHCARYFIDEHSLNEHFKTKVHKRRLKALELEPYTVEESERAAGHGNFKLPTKRKIETQNINKKSLTDADGDTILEDDIPNKYFNECFEKIDLVREELRKRKCKIDLNKIQNLWSIYQELELVKSNYDREREEISKQLSKLIKSEPDSETTNKLKIQNKLIKDNLRKLKVPLWSAEEAAILEYLKLPNALHSTTPDSVNNVFFTHLSPPRSKKDHLKIAKDLNIMNFKKNENYYLIGDAAIFELGAKFYMNSMLRKSNFVQFSNPDFVKSVVVEGCGLDHTDPDSTFILHHNDDTKLNINNRLHLTGGGSLFSFMAYYTKNILYPKVLPLKVFTMGRQYVPSPSNEDSLFHVSQSSVVELFSATRTAQEMEELFSEMIQLLKLSYSQLGYHFQMSFLSADKLNTWESSRVIVEMYSTSLDSYVEIANISLSGDFISKRLMFTYVDNKQTQFPHIISGTMLNVPKLLACVLEQDEEFELPTQFQVKNWSI</sequence>
<dbReference type="SUPFAM" id="SSF46589">
    <property type="entry name" value="tRNA-binding arm"/>
    <property type="match status" value="1"/>
</dbReference>
<evidence type="ECO:0000256" key="10">
    <source>
        <dbReference type="ARBA" id="ARBA00022771"/>
    </source>
</evidence>
<organism evidence="23 24">
    <name type="scientific">Diatraea saccharalis</name>
    <name type="common">sugarcane borer</name>
    <dbReference type="NCBI Taxonomy" id="40085"/>
    <lineage>
        <taxon>Eukaryota</taxon>
        <taxon>Metazoa</taxon>
        <taxon>Ecdysozoa</taxon>
        <taxon>Arthropoda</taxon>
        <taxon>Hexapoda</taxon>
        <taxon>Insecta</taxon>
        <taxon>Pterygota</taxon>
        <taxon>Neoptera</taxon>
        <taxon>Endopterygota</taxon>
        <taxon>Lepidoptera</taxon>
        <taxon>Glossata</taxon>
        <taxon>Ditrysia</taxon>
        <taxon>Pyraloidea</taxon>
        <taxon>Crambidae</taxon>
        <taxon>Crambinae</taxon>
        <taxon>Diatraea</taxon>
    </lineage>
</organism>
<dbReference type="AlphaFoldDB" id="A0A9N9R8S8"/>
<evidence type="ECO:0000256" key="6">
    <source>
        <dbReference type="ARBA" id="ARBA00022517"/>
    </source>
</evidence>
<comment type="similarity">
    <text evidence="16">Belongs to the ZNF593/BUD20 C2H2-type zinc-finger protein family.</text>
</comment>
<proteinExistence type="inferred from homology"/>
<keyword evidence="5" id="KW-0963">Cytoplasm</keyword>
<name>A0A9N9R8S8_9NEOP</name>
<dbReference type="EMBL" id="OU893334">
    <property type="protein sequence ID" value="CAG9791560.1"/>
    <property type="molecule type" value="Genomic_DNA"/>
</dbReference>
<keyword evidence="7" id="KW-0436">Ligase</keyword>
<dbReference type="GO" id="GO:0005524">
    <property type="term" value="F:ATP binding"/>
    <property type="evidence" value="ECO:0007669"/>
    <property type="project" value="UniProtKB-KW"/>
</dbReference>
<reference evidence="23" key="2">
    <citation type="submission" date="2022-10" db="EMBL/GenBank/DDBJ databases">
        <authorList>
            <consortium name="ENA_rothamsted_submissions"/>
            <consortium name="culmorum"/>
            <person name="King R."/>
        </authorList>
    </citation>
    <scope>NUCLEOTIDE SEQUENCE</scope>
</reference>
<dbReference type="InterPro" id="IPR002317">
    <property type="entry name" value="Ser-tRNA-ligase_type_1"/>
</dbReference>
<evidence type="ECO:0000256" key="5">
    <source>
        <dbReference type="ARBA" id="ARBA00022490"/>
    </source>
</evidence>
<evidence type="ECO:0000256" key="2">
    <source>
        <dbReference type="ARBA" id="ARBA00004496"/>
    </source>
</evidence>
<dbReference type="SMART" id="SM00451">
    <property type="entry name" value="ZnF_U1"/>
    <property type="match status" value="1"/>
</dbReference>
<dbReference type="PROSITE" id="PS50862">
    <property type="entry name" value="AA_TRNA_LIGASE_II"/>
    <property type="match status" value="1"/>
</dbReference>
<comment type="subcellular location">
    <subcellularLocation>
        <location evidence="2">Cytoplasm</location>
    </subcellularLocation>
    <subcellularLocation>
        <location evidence="1">Nucleus</location>
    </subcellularLocation>
</comment>
<feature type="domain" description="C2H2-type" evidence="21">
    <location>
        <begin position="58"/>
        <end position="87"/>
    </location>
</feature>
<evidence type="ECO:0000256" key="17">
    <source>
        <dbReference type="ARBA" id="ARBA00057732"/>
    </source>
</evidence>
<dbReference type="EC" id="6.1.1.11" evidence="4"/>
<dbReference type="SUPFAM" id="SSF55681">
    <property type="entry name" value="Class II aaRS and biotin synthetases"/>
    <property type="match status" value="1"/>
</dbReference>
<evidence type="ECO:0000256" key="15">
    <source>
        <dbReference type="ARBA" id="ARBA00031113"/>
    </source>
</evidence>
<evidence type="ECO:0000256" key="20">
    <source>
        <dbReference type="PROSITE-ProRule" id="PRU00042"/>
    </source>
</evidence>
<dbReference type="InterPro" id="IPR045864">
    <property type="entry name" value="aa-tRNA-synth_II/BPL/LPL"/>
</dbReference>
<dbReference type="GO" id="GO:0005737">
    <property type="term" value="C:cytoplasm"/>
    <property type="evidence" value="ECO:0007669"/>
    <property type="project" value="UniProtKB-SubCell"/>
</dbReference>
<evidence type="ECO:0000256" key="3">
    <source>
        <dbReference type="ARBA" id="ARBA00010728"/>
    </source>
</evidence>
<keyword evidence="24" id="KW-1185">Reference proteome</keyword>
<keyword evidence="11" id="KW-0862">Zinc</keyword>
<evidence type="ECO:0000256" key="4">
    <source>
        <dbReference type="ARBA" id="ARBA00012840"/>
    </source>
</evidence>
<dbReference type="GO" id="GO:0043021">
    <property type="term" value="F:ribonucleoprotein complex binding"/>
    <property type="evidence" value="ECO:0007669"/>
    <property type="project" value="UniProtKB-ARBA"/>
</dbReference>
<evidence type="ECO:0000256" key="16">
    <source>
        <dbReference type="ARBA" id="ARBA00038064"/>
    </source>
</evidence>
<evidence type="ECO:0000256" key="9">
    <source>
        <dbReference type="ARBA" id="ARBA00022741"/>
    </source>
</evidence>
<dbReference type="InterPro" id="IPR003604">
    <property type="entry name" value="Matrin/U1-like-C_Znf_C2H2"/>
</dbReference>
<dbReference type="Gene3D" id="1.10.287.40">
    <property type="entry name" value="Serine-tRNA synthetase, tRNA binding domain"/>
    <property type="match status" value="1"/>
</dbReference>
<feature type="domain" description="Aminoacyl-transfer RNA synthetases class-II family profile" evidence="22">
    <location>
        <begin position="313"/>
        <end position="539"/>
    </location>
</feature>
<dbReference type="GO" id="GO:0004828">
    <property type="term" value="F:serine-tRNA ligase activity"/>
    <property type="evidence" value="ECO:0007669"/>
    <property type="project" value="UniProtKB-EC"/>
</dbReference>
<dbReference type="Pfam" id="PF12171">
    <property type="entry name" value="zf-C2H2_jaz"/>
    <property type="match status" value="1"/>
</dbReference>
<evidence type="ECO:0000259" key="22">
    <source>
        <dbReference type="PROSITE" id="PS50862"/>
    </source>
</evidence>
<evidence type="ECO:0000256" key="1">
    <source>
        <dbReference type="ARBA" id="ARBA00004123"/>
    </source>
</evidence>
<dbReference type="Pfam" id="PF00587">
    <property type="entry name" value="tRNA-synt_2b"/>
    <property type="match status" value="1"/>
</dbReference>
<keyword evidence="8" id="KW-0479">Metal-binding</keyword>
<evidence type="ECO:0000256" key="14">
    <source>
        <dbReference type="ARBA" id="ARBA00023242"/>
    </source>
</evidence>
<accession>A0A9N9R8S8</accession>
<evidence type="ECO:0000313" key="23">
    <source>
        <dbReference type="EMBL" id="CAG9791560.1"/>
    </source>
</evidence>
<keyword evidence="6" id="KW-0690">Ribosome biogenesis</keyword>
<keyword evidence="10 20" id="KW-0863">Zinc-finger</keyword>
<dbReference type="InterPro" id="IPR022755">
    <property type="entry name" value="Znf_C2H2_jaz"/>
</dbReference>
<keyword evidence="12" id="KW-0067">ATP-binding</keyword>
<evidence type="ECO:0000256" key="19">
    <source>
        <dbReference type="ARBA" id="ARBA00068297"/>
    </source>
</evidence>
<dbReference type="SUPFAM" id="SSF57667">
    <property type="entry name" value="beta-beta-alpha zinc fingers"/>
    <property type="match status" value="1"/>
</dbReference>
<reference evidence="23" key="1">
    <citation type="submission" date="2021-12" db="EMBL/GenBank/DDBJ databases">
        <authorList>
            <person name="King R."/>
        </authorList>
    </citation>
    <scope>NUCLEOTIDE SEQUENCE</scope>
</reference>
<dbReference type="Proteomes" id="UP001153714">
    <property type="component" value="Chromosome 3"/>
</dbReference>
<dbReference type="InterPro" id="IPR002314">
    <property type="entry name" value="aa-tRNA-synt_IIb"/>
</dbReference>
<dbReference type="OrthoDB" id="24683at2759"/>
<evidence type="ECO:0000313" key="24">
    <source>
        <dbReference type="Proteomes" id="UP001153714"/>
    </source>
</evidence>
<dbReference type="GO" id="GO:0006434">
    <property type="term" value="P:seryl-tRNA aminoacylation"/>
    <property type="evidence" value="ECO:0007669"/>
    <property type="project" value="InterPro"/>
</dbReference>
<dbReference type="GO" id="GO:0042254">
    <property type="term" value="P:ribosome biogenesis"/>
    <property type="evidence" value="ECO:0007669"/>
    <property type="project" value="UniProtKB-KW"/>
</dbReference>
<protein>
    <recommendedName>
        <fullName evidence="19">Zinc finger protein 593 homolog</fullName>
        <ecNumber evidence="4">6.1.1.11</ecNumber>
    </recommendedName>
    <alternativeName>
        <fullName evidence="15">Seryl-tRNA synthetase</fullName>
    </alternativeName>
</protein>
<dbReference type="InterPro" id="IPR010978">
    <property type="entry name" value="tRNA-bd_arm"/>
</dbReference>
<evidence type="ECO:0000256" key="12">
    <source>
        <dbReference type="ARBA" id="ARBA00022840"/>
    </source>
</evidence>
<dbReference type="PROSITE" id="PS50157">
    <property type="entry name" value="ZINC_FINGER_C2H2_2"/>
    <property type="match status" value="1"/>
</dbReference>
<gene>
    <name evidence="23" type="ORF">DIATSA_LOCUS9168</name>
</gene>
<dbReference type="InterPro" id="IPR013087">
    <property type="entry name" value="Znf_C2H2_type"/>
</dbReference>
<dbReference type="Gene3D" id="3.30.160.60">
    <property type="entry name" value="Classic Zinc Finger"/>
    <property type="match status" value="1"/>
</dbReference>
<dbReference type="Gene3D" id="3.30.930.10">
    <property type="entry name" value="Bira Bifunctional Protein, Domain 2"/>
    <property type="match status" value="1"/>
</dbReference>
<evidence type="ECO:0000259" key="21">
    <source>
        <dbReference type="PROSITE" id="PS50157"/>
    </source>
</evidence>
<dbReference type="InterPro" id="IPR042103">
    <property type="entry name" value="SerRS_1_N_sf"/>
</dbReference>
<dbReference type="PANTHER" id="PTHR11778">
    <property type="entry name" value="SERYL-TRNA SYNTHETASE"/>
    <property type="match status" value="1"/>
</dbReference>
<comment type="function">
    <text evidence="17">Involved in pre-60S ribosomal particles maturation by promoting the nuclear export of the 60S ribosome.</text>
</comment>
<evidence type="ECO:0000256" key="8">
    <source>
        <dbReference type="ARBA" id="ARBA00022723"/>
    </source>
</evidence>
<keyword evidence="9" id="KW-0547">Nucleotide-binding</keyword>
<keyword evidence="13" id="KW-0030">Aminoacyl-tRNA synthetase</keyword>
<dbReference type="FunFam" id="3.30.160.60:FF:000299">
    <property type="entry name" value="Zinc finger protein 593"/>
    <property type="match status" value="1"/>
</dbReference>
<dbReference type="InterPro" id="IPR006195">
    <property type="entry name" value="aa-tRNA-synth_II"/>
</dbReference>
<dbReference type="PROSITE" id="PS00028">
    <property type="entry name" value="ZINC_FINGER_C2H2_1"/>
    <property type="match status" value="1"/>
</dbReference>